<feature type="domain" description="Myb-like" evidence="2">
    <location>
        <begin position="35"/>
        <end position="85"/>
    </location>
</feature>
<evidence type="ECO:0000313" key="4">
    <source>
        <dbReference type="Proteomes" id="UP000324767"/>
    </source>
</evidence>
<dbReference type="InterPro" id="IPR009057">
    <property type="entry name" value="Homeodomain-like_sf"/>
</dbReference>
<reference evidence="3 4" key="1">
    <citation type="submission" date="2019-09" db="EMBL/GenBank/DDBJ databases">
        <title>The hologenome of the rock-dwelling lichen Lasallia pustulata.</title>
        <authorList>
            <person name="Greshake Tzovaras B."/>
            <person name="Segers F."/>
            <person name="Bicker A."/>
            <person name="Dal Grande F."/>
            <person name="Otte J."/>
            <person name="Hankeln T."/>
            <person name="Schmitt I."/>
            <person name="Ebersberger I."/>
        </authorList>
    </citation>
    <scope>NUCLEOTIDE SEQUENCE [LARGE SCALE GENOMIC DNA]</scope>
    <source>
        <strain evidence="3">A1-1</strain>
    </source>
</reference>
<evidence type="ECO:0000259" key="2">
    <source>
        <dbReference type="PROSITE" id="PS50090"/>
    </source>
</evidence>
<protein>
    <recommendedName>
        <fullName evidence="2">Myb-like domain-containing protein</fullName>
    </recommendedName>
</protein>
<accession>A0A5M8Q3T5</accession>
<evidence type="ECO:0000256" key="1">
    <source>
        <dbReference type="SAM" id="MobiDB-lite"/>
    </source>
</evidence>
<evidence type="ECO:0000313" key="3">
    <source>
        <dbReference type="EMBL" id="KAA6416037.1"/>
    </source>
</evidence>
<dbReference type="OrthoDB" id="4151352at2759"/>
<dbReference type="Proteomes" id="UP000324767">
    <property type="component" value="Unassembled WGS sequence"/>
</dbReference>
<dbReference type="AlphaFoldDB" id="A0A5M8Q3T5"/>
<feature type="region of interest" description="Disordered" evidence="1">
    <location>
        <begin position="142"/>
        <end position="230"/>
    </location>
</feature>
<feature type="region of interest" description="Disordered" evidence="1">
    <location>
        <begin position="1"/>
        <end position="47"/>
    </location>
</feature>
<dbReference type="SUPFAM" id="SSF46689">
    <property type="entry name" value="Homeodomain-like"/>
    <property type="match status" value="1"/>
</dbReference>
<dbReference type="Gene3D" id="1.10.10.60">
    <property type="entry name" value="Homeodomain-like"/>
    <property type="match status" value="1"/>
</dbReference>
<gene>
    <name evidence="3" type="ORF">FRX48_00756</name>
</gene>
<feature type="compositionally biased region" description="Low complexity" evidence="1">
    <location>
        <begin position="191"/>
        <end position="205"/>
    </location>
</feature>
<name>A0A5M8Q3T5_9LECA</name>
<feature type="compositionally biased region" description="Polar residues" evidence="1">
    <location>
        <begin position="22"/>
        <end position="36"/>
    </location>
</feature>
<dbReference type="InterPro" id="IPR001005">
    <property type="entry name" value="SANT/Myb"/>
</dbReference>
<sequence length="253" mass="27696">MPKASKAAPVPSSQHRPAPYPTSANNAPLTASTNDQRAPASAWNESDDNQLIEARKQGLAWQPIATKYFPSKTANACRKRHERLIDRQKVEQLDGIKEEDLARAYMEVREEMWKILASKVKDCKWKDVEEKCMEKGLKNLLSAGRNAQRRSKPDASGGDSDSEHGEPHNDSGIGGMDAEPPDENRHSDPRSSMQPQGHPHSSSSSSHHHHNSSGADYNASGNKPSNCPCYPVQSSTLSIASILQSVPVPVPSF</sequence>
<dbReference type="EMBL" id="VXIT01000001">
    <property type="protein sequence ID" value="KAA6416037.1"/>
    <property type="molecule type" value="Genomic_DNA"/>
</dbReference>
<proteinExistence type="predicted"/>
<organism evidence="3 4">
    <name type="scientific">Lasallia pustulata</name>
    <dbReference type="NCBI Taxonomy" id="136370"/>
    <lineage>
        <taxon>Eukaryota</taxon>
        <taxon>Fungi</taxon>
        <taxon>Dikarya</taxon>
        <taxon>Ascomycota</taxon>
        <taxon>Pezizomycotina</taxon>
        <taxon>Lecanoromycetes</taxon>
        <taxon>OSLEUM clade</taxon>
        <taxon>Umbilicariomycetidae</taxon>
        <taxon>Umbilicariales</taxon>
        <taxon>Umbilicariaceae</taxon>
        <taxon>Lasallia</taxon>
    </lineage>
</organism>
<dbReference type="CDD" id="cd00167">
    <property type="entry name" value="SANT"/>
    <property type="match status" value="1"/>
</dbReference>
<dbReference type="PROSITE" id="PS50090">
    <property type="entry name" value="MYB_LIKE"/>
    <property type="match status" value="1"/>
</dbReference>
<comment type="caution">
    <text evidence="3">The sequence shown here is derived from an EMBL/GenBank/DDBJ whole genome shotgun (WGS) entry which is preliminary data.</text>
</comment>